<evidence type="ECO:0000259" key="3">
    <source>
        <dbReference type="Pfam" id="PF24267"/>
    </source>
</evidence>
<keyword evidence="2" id="KW-1133">Transmembrane helix</keyword>
<keyword evidence="2" id="KW-0812">Transmembrane</keyword>
<dbReference type="Pfam" id="PF24267">
    <property type="entry name" value="HVO_1552_C"/>
    <property type="match status" value="1"/>
</dbReference>
<feature type="region of interest" description="Disordered" evidence="1">
    <location>
        <begin position="1"/>
        <end position="25"/>
    </location>
</feature>
<reference evidence="5" key="1">
    <citation type="submission" date="2016-10" db="EMBL/GenBank/DDBJ databases">
        <authorList>
            <person name="Varghese N."/>
            <person name="Submissions S."/>
        </authorList>
    </citation>
    <scope>NUCLEOTIDE SEQUENCE [LARGE SCALE GENOMIC DNA]</scope>
    <source>
        <strain evidence="5">IBRC-M 10043</strain>
    </source>
</reference>
<dbReference type="InterPro" id="IPR036390">
    <property type="entry name" value="WH_DNA-bd_sf"/>
</dbReference>
<dbReference type="InterPro" id="IPR056525">
    <property type="entry name" value="HVO_1552_C"/>
</dbReference>
<feature type="transmembrane region" description="Helical" evidence="2">
    <location>
        <begin position="260"/>
        <end position="279"/>
    </location>
</feature>
<keyword evidence="2" id="KW-0472">Membrane</keyword>
<organism evidence="4 5">
    <name type="scientific">Halorientalis persicus</name>
    <dbReference type="NCBI Taxonomy" id="1367881"/>
    <lineage>
        <taxon>Archaea</taxon>
        <taxon>Methanobacteriati</taxon>
        <taxon>Methanobacteriota</taxon>
        <taxon>Stenosarchaea group</taxon>
        <taxon>Halobacteria</taxon>
        <taxon>Halobacteriales</taxon>
        <taxon>Haloarculaceae</taxon>
        <taxon>Halorientalis</taxon>
    </lineage>
</organism>
<dbReference type="Proteomes" id="UP000198775">
    <property type="component" value="Unassembled WGS sequence"/>
</dbReference>
<accession>A0A1H8GPE1</accession>
<name>A0A1H8GPE1_9EURY</name>
<feature type="region of interest" description="Disordered" evidence="1">
    <location>
        <begin position="151"/>
        <end position="228"/>
    </location>
</feature>
<evidence type="ECO:0000313" key="5">
    <source>
        <dbReference type="Proteomes" id="UP000198775"/>
    </source>
</evidence>
<sequence>MSLLPSEPDTSAAEEAEPRVIGVDSEDADDVLSALTSETAREVLSELHDDPAPPAALSDRVDTSLQNVQYHLNNLEDAGAIEVIDTIYSEKGREMNVYAPADRPLVIMAGGDDDDKSTLRSALSRFLGSLSIVALGSLAIQATVGDGGFLNPTGSRDSAGSEPGAAPPAGNDTGTATGTPGAESYRSTDGGGGGGMEAADVSSQNATETPVATRPETARPEATDGGTFDTATEAARTATETAASGAGDAVAGALSLPPGLLFFLGGVTALAVVAGVWYLTD</sequence>
<dbReference type="EMBL" id="FOCX01000003">
    <property type="protein sequence ID" value="SEN45863.1"/>
    <property type="molecule type" value="Genomic_DNA"/>
</dbReference>
<gene>
    <name evidence="4" type="ORF">SAMN05216388_1003163</name>
</gene>
<dbReference type="RefSeq" id="WP_092658111.1">
    <property type="nucleotide sequence ID" value="NZ_FOCX01000003.1"/>
</dbReference>
<dbReference type="CDD" id="cd00090">
    <property type="entry name" value="HTH_ARSR"/>
    <property type="match status" value="1"/>
</dbReference>
<evidence type="ECO:0000256" key="1">
    <source>
        <dbReference type="SAM" id="MobiDB-lite"/>
    </source>
</evidence>
<protein>
    <submittedName>
        <fullName evidence="4">Transcriptional regulator, ArsR family</fullName>
    </submittedName>
</protein>
<keyword evidence="5" id="KW-1185">Reference proteome</keyword>
<dbReference type="InterPro" id="IPR036388">
    <property type="entry name" value="WH-like_DNA-bd_sf"/>
</dbReference>
<dbReference type="InterPro" id="IPR011991">
    <property type="entry name" value="ArsR-like_HTH"/>
</dbReference>
<proteinExistence type="predicted"/>
<dbReference type="SUPFAM" id="SSF46785">
    <property type="entry name" value="Winged helix' DNA-binding domain"/>
    <property type="match status" value="1"/>
</dbReference>
<feature type="compositionally biased region" description="Polar residues" evidence="1">
    <location>
        <begin position="201"/>
        <end position="210"/>
    </location>
</feature>
<evidence type="ECO:0000256" key="2">
    <source>
        <dbReference type="SAM" id="Phobius"/>
    </source>
</evidence>
<feature type="compositionally biased region" description="Low complexity" evidence="1">
    <location>
        <begin position="158"/>
        <end position="170"/>
    </location>
</feature>
<feature type="domain" description="HVO-1552 C-terminal" evidence="3">
    <location>
        <begin position="111"/>
        <end position="279"/>
    </location>
</feature>
<dbReference type="Gene3D" id="1.10.10.10">
    <property type="entry name" value="Winged helix-like DNA-binding domain superfamily/Winged helix DNA-binding domain"/>
    <property type="match status" value="1"/>
</dbReference>
<dbReference type="AlphaFoldDB" id="A0A1H8GPE1"/>
<dbReference type="Pfam" id="PF12840">
    <property type="entry name" value="HTH_20"/>
    <property type="match status" value="1"/>
</dbReference>
<dbReference type="OrthoDB" id="11368at2157"/>
<evidence type="ECO:0000313" key="4">
    <source>
        <dbReference type="EMBL" id="SEN45863.1"/>
    </source>
</evidence>